<feature type="coiled-coil region" evidence="1">
    <location>
        <begin position="102"/>
        <end position="133"/>
    </location>
</feature>
<evidence type="ECO:0000313" key="3">
    <source>
        <dbReference type="Proteomes" id="UP001278500"/>
    </source>
</evidence>
<evidence type="ECO:0000256" key="1">
    <source>
        <dbReference type="SAM" id="Coils"/>
    </source>
</evidence>
<keyword evidence="1" id="KW-0175">Coiled coil</keyword>
<keyword evidence="3" id="KW-1185">Reference proteome</keyword>
<reference evidence="2" key="2">
    <citation type="submission" date="2023-06" db="EMBL/GenBank/DDBJ databases">
        <authorList>
            <consortium name="Lawrence Berkeley National Laboratory"/>
            <person name="Haridas S."/>
            <person name="Hensen N."/>
            <person name="Bonometti L."/>
            <person name="Westerberg I."/>
            <person name="Brannstrom I.O."/>
            <person name="Guillou S."/>
            <person name="Cros-Aarteil S."/>
            <person name="Calhoun S."/>
            <person name="Kuo A."/>
            <person name="Mondo S."/>
            <person name="Pangilinan J."/>
            <person name="Riley R."/>
            <person name="Labutti K."/>
            <person name="Andreopoulos B."/>
            <person name="Lipzen A."/>
            <person name="Chen C."/>
            <person name="Yanf M."/>
            <person name="Daum C."/>
            <person name="Ng V."/>
            <person name="Clum A."/>
            <person name="Steindorff A."/>
            <person name="Ohm R."/>
            <person name="Martin F."/>
            <person name="Silar P."/>
            <person name="Natvig D."/>
            <person name="Lalanne C."/>
            <person name="Gautier V."/>
            <person name="Ament-Velasquez S.L."/>
            <person name="Kruys A."/>
            <person name="Hutchinson M.I."/>
            <person name="Powell A.J."/>
            <person name="Barry K."/>
            <person name="Miller A.N."/>
            <person name="Grigoriev I.V."/>
            <person name="Debuchy R."/>
            <person name="Gladieux P."/>
            <person name="Thoren M.H."/>
            <person name="Johannesson H."/>
        </authorList>
    </citation>
    <scope>NUCLEOTIDE SEQUENCE</scope>
    <source>
        <strain evidence="2">CBS 560.94</strain>
    </source>
</reference>
<comment type="caution">
    <text evidence="2">The sequence shown here is derived from an EMBL/GenBank/DDBJ whole genome shotgun (WGS) entry which is preliminary data.</text>
</comment>
<organism evidence="2 3">
    <name type="scientific">Neurospora tetraspora</name>
    <dbReference type="NCBI Taxonomy" id="94610"/>
    <lineage>
        <taxon>Eukaryota</taxon>
        <taxon>Fungi</taxon>
        <taxon>Dikarya</taxon>
        <taxon>Ascomycota</taxon>
        <taxon>Pezizomycotina</taxon>
        <taxon>Sordariomycetes</taxon>
        <taxon>Sordariomycetidae</taxon>
        <taxon>Sordariales</taxon>
        <taxon>Sordariaceae</taxon>
        <taxon>Neurospora</taxon>
    </lineage>
</organism>
<accession>A0AAE0MN29</accession>
<dbReference type="GeneID" id="87867915"/>
<reference evidence="2" key="1">
    <citation type="journal article" date="2023" name="Mol. Phylogenet. Evol.">
        <title>Genome-scale phylogeny and comparative genomics of the fungal order Sordariales.</title>
        <authorList>
            <person name="Hensen N."/>
            <person name="Bonometti L."/>
            <person name="Westerberg I."/>
            <person name="Brannstrom I.O."/>
            <person name="Guillou S."/>
            <person name="Cros-Aarteil S."/>
            <person name="Calhoun S."/>
            <person name="Haridas S."/>
            <person name="Kuo A."/>
            <person name="Mondo S."/>
            <person name="Pangilinan J."/>
            <person name="Riley R."/>
            <person name="LaButti K."/>
            <person name="Andreopoulos B."/>
            <person name="Lipzen A."/>
            <person name="Chen C."/>
            <person name="Yan M."/>
            <person name="Daum C."/>
            <person name="Ng V."/>
            <person name="Clum A."/>
            <person name="Steindorff A."/>
            <person name="Ohm R.A."/>
            <person name="Martin F."/>
            <person name="Silar P."/>
            <person name="Natvig D.O."/>
            <person name="Lalanne C."/>
            <person name="Gautier V."/>
            <person name="Ament-Velasquez S.L."/>
            <person name="Kruys A."/>
            <person name="Hutchinson M.I."/>
            <person name="Powell A.J."/>
            <person name="Barry K."/>
            <person name="Miller A.N."/>
            <person name="Grigoriev I.V."/>
            <person name="Debuchy R."/>
            <person name="Gladieux P."/>
            <person name="Hiltunen Thoren M."/>
            <person name="Johannesson H."/>
        </authorList>
    </citation>
    <scope>NUCLEOTIDE SEQUENCE</scope>
    <source>
        <strain evidence="2">CBS 560.94</strain>
    </source>
</reference>
<dbReference type="EMBL" id="JAUEPP010000007">
    <property type="protein sequence ID" value="KAK3338732.1"/>
    <property type="molecule type" value="Genomic_DNA"/>
</dbReference>
<proteinExistence type="predicted"/>
<name>A0AAE0MN29_9PEZI</name>
<protein>
    <submittedName>
        <fullName evidence="2">Uncharacterized protein</fullName>
    </submittedName>
</protein>
<gene>
    <name evidence="2" type="ORF">B0H65DRAFT_579440</name>
</gene>
<dbReference type="RefSeq" id="XP_062678092.1">
    <property type="nucleotide sequence ID" value="XM_062830761.1"/>
</dbReference>
<sequence>MSNANNQNQLLAMPTNAHLDGDTGPVTNEDIRKFVVDSAQRMSFQALLPQQVHDRLWQLFKMTVRFTQRELANDFHYAPREFAREEKWLTEESIMELNRRELALQRQSIAAKEAELNDEKRKLAVERLQFEAEKKLSRAGQEVPVAVVPPHMSIAEQESVPRVSEEEDVYIKQEPGHDSEVCSYSYEEPNKQSSHVVRDPVGQYDFTNLEGTTILPRKEIFPSWTWADWRPRTGLYGGAYTTSHHLKFPYQDSSFTCLVDLSVELDDGRIVSWGQGYDSDVLWLTSLPKPPRILHIQGYTANPQLRYMTEEDWADFHERTILPTKEAHAHGGNGRNPNNHSCSDDRDSRRWIFLDADGQHLQLPLELTRRGNPWCWGFRNKWYGLSTDAYHLQRQRVNQAETIKPYTESTFDFRVILLGYNWFDVFYMVLMRTTGTDSQTETFERVNVLGRMHLSSNGRTEPAKVVEFLAKLTGKHAESFRGTPWTKMNTRVA</sequence>
<dbReference type="AlphaFoldDB" id="A0AAE0MN29"/>
<dbReference type="Proteomes" id="UP001278500">
    <property type="component" value="Unassembled WGS sequence"/>
</dbReference>
<evidence type="ECO:0000313" key="2">
    <source>
        <dbReference type="EMBL" id="KAK3338732.1"/>
    </source>
</evidence>